<dbReference type="Proteomes" id="UP000609346">
    <property type="component" value="Unassembled WGS sequence"/>
</dbReference>
<dbReference type="InterPro" id="IPR037523">
    <property type="entry name" value="VOC_core"/>
</dbReference>
<dbReference type="PROSITE" id="PS51819">
    <property type="entry name" value="VOC"/>
    <property type="match status" value="1"/>
</dbReference>
<evidence type="ECO:0000313" key="3">
    <source>
        <dbReference type="Proteomes" id="UP000609346"/>
    </source>
</evidence>
<protein>
    <submittedName>
        <fullName evidence="2">VOC family protein</fullName>
    </submittedName>
</protein>
<feature type="domain" description="VOC" evidence="1">
    <location>
        <begin position="5"/>
        <end position="124"/>
    </location>
</feature>
<dbReference type="InterPro" id="IPR004360">
    <property type="entry name" value="Glyas_Fos-R_dOase_dom"/>
</dbReference>
<sequence>MGKTPFYGVGICVPVSDLKRSTEWYTTMLGFEVTFYDEPKAAVMMMNDEKITFCLVQAYDIKQPRFSRNDYGVGQYYIFHTKDVQGVHRLLQEKGANVGDIHDHDGIQGFSLIDPDGNLYGVVN</sequence>
<evidence type="ECO:0000259" key="1">
    <source>
        <dbReference type="PROSITE" id="PS51819"/>
    </source>
</evidence>
<evidence type="ECO:0000313" key="2">
    <source>
        <dbReference type="EMBL" id="MBD3917232.1"/>
    </source>
</evidence>
<dbReference type="CDD" id="cd06587">
    <property type="entry name" value="VOC"/>
    <property type="match status" value="1"/>
</dbReference>
<name>A0ABR8MMJ2_9BACL</name>
<comment type="caution">
    <text evidence="2">The sequence shown here is derived from an EMBL/GenBank/DDBJ whole genome shotgun (WGS) entry which is preliminary data.</text>
</comment>
<proteinExistence type="predicted"/>
<dbReference type="SUPFAM" id="SSF54593">
    <property type="entry name" value="Glyoxalase/Bleomycin resistance protein/Dihydroxybiphenyl dioxygenase"/>
    <property type="match status" value="1"/>
</dbReference>
<dbReference type="EMBL" id="JACXZA010000001">
    <property type="protein sequence ID" value="MBD3917232.1"/>
    <property type="molecule type" value="Genomic_DNA"/>
</dbReference>
<dbReference type="Pfam" id="PF00903">
    <property type="entry name" value="Glyoxalase"/>
    <property type="match status" value="1"/>
</dbReference>
<keyword evidence="3" id="KW-1185">Reference proteome</keyword>
<accession>A0ABR8MMJ2</accession>
<dbReference type="Gene3D" id="3.10.180.10">
    <property type="entry name" value="2,3-Dihydroxybiphenyl 1,2-Dioxygenase, domain 1"/>
    <property type="match status" value="1"/>
</dbReference>
<dbReference type="InterPro" id="IPR029068">
    <property type="entry name" value="Glyas_Bleomycin-R_OHBP_Dase"/>
</dbReference>
<gene>
    <name evidence="2" type="ORF">H8B09_00580</name>
</gene>
<dbReference type="RefSeq" id="WP_191201554.1">
    <property type="nucleotide sequence ID" value="NZ_JACXZA010000001.1"/>
</dbReference>
<reference evidence="2 3" key="1">
    <citation type="submission" date="2020-09" db="EMBL/GenBank/DDBJ databases">
        <title>Paenibacillus sp. strain PR3 16S rRNA gene Genome sequencing and assembly.</title>
        <authorList>
            <person name="Kim J."/>
        </authorList>
    </citation>
    <scope>NUCLEOTIDE SEQUENCE [LARGE SCALE GENOMIC DNA]</scope>
    <source>
        <strain evidence="2 3">PR3</strain>
    </source>
</reference>
<organism evidence="2 3">
    <name type="scientific">Paenibacillus terricola</name>
    <dbReference type="NCBI Taxonomy" id="2763503"/>
    <lineage>
        <taxon>Bacteria</taxon>
        <taxon>Bacillati</taxon>
        <taxon>Bacillota</taxon>
        <taxon>Bacilli</taxon>
        <taxon>Bacillales</taxon>
        <taxon>Paenibacillaceae</taxon>
        <taxon>Paenibacillus</taxon>
    </lineage>
</organism>